<sequence length="252" mass="27694">MKNIKGLLFDIGGVLYVGEKVIPGAEDAISVLQKKYPMRFLTNTTRKTPLAMVEKLNHLGFSVKMEELFTALDATKVYITSQNGSVYTVLTDESDTWFNDLKSEKPDFVVIGDAYLNFNYTRLNEAFKHLQKGAELIAAAKNRYFKEVDGTLSMDAGGFIVALEFAAGVEAKLIGKPSRDFFHLAVASMGLKPEEVLMIGDDIVSDIQGAQDAGLKAALVRTGKFQTSDLEMGITPDIVIEDVTALYSYLLV</sequence>
<reference evidence="6" key="1">
    <citation type="submission" date="2016-10" db="EMBL/GenBank/DDBJ databases">
        <authorList>
            <person name="de Groot N.N."/>
        </authorList>
    </citation>
    <scope>NUCLEOTIDE SEQUENCE</scope>
</reference>
<dbReference type="SFLD" id="SFLDG01129">
    <property type="entry name" value="C1.5:_HAD__Beta-PGM__Phosphata"/>
    <property type="match status" value="1"/>
</dbReference>
<dbReference type="SUPFAM" id="SSF56784">
    <property type="entry name" value="HAD-like"/>
    <property type="match status" value="1"/>
</dbReference>
<dbReference type="PANTHER" id="PTHR19288">
    <property type="entry name" value="4-NITROPHENYLPHOSPHATASE-RELATED"/>
    <property type="match status" value="1"/>
</dbReference>
<comment type="similarity">
    <text evidence="2">Belongs to the HAD-like hydrolase superfamily.</text>
</comment>
<dbReference type="EMBL" id="FPHD01000058">
    <property type="protein sequence ID" value="SFV62132.1"/>
    <property type="molecule type" value="Genomic_DNA"/>
</dbReference>
<dbReference type="Pfam" id="PF13242">
    <property type="entry name" value="Hydrolase_like"/>
    <property type="match status" value="1"/>
</dbReference>
<evidence type="ECO:0000256" key="5">
    <source>
        <dbReference type="ARBA" id="ARBA00039666"/>
    </source>
</evidence>
<organism evidence="6">
    <name type="scientific">hydrothermal vent metagenome</name>
    <dbReference type="NCBI Taxonomy" id="652676"/>
    <lineage>
        <taxon>unclassified sequences</taxon>
        <taxon>metagenomes</taxon>
        <taxon>ecological metagenomes</taxon>
    </lineage>
</organism>
<name>A0A1W1C8U2_9ZZZZ</name>
<dbReference type="InterPro" id="IPR006355">
    <property type="entry name" value="LHPP/HDHD2"/>
</dbReference>
<protein>
    <recommendedName>
        <fullName evidence="5">Haloacid dehalogenase-like hydrolase domain-containing protein 2</fullName>
    </recommendedName>
</protein>
<comment type="cofactor">
    <cofactor evidence="1">
        <name>Mg(2+)</name>
        <dbReference type="ChEBI" id="CHEBI:18420"/>
    </cofactor>
</comment>
<dbReference type="NCBIfam" id="TIGR01458">
    <property type="entry name" value="HAD-SF-IIA-hyp3"/>
    <property type="match status" value="1"/>
</dbReference>
<dbReference type="Gene3D" id="3.40.50.1000">
    <property type="entry name" value="HAD superfamily/HAD-like"/>
    <property type="match status" value="2"/>
</dbReference>
<dbReference type="InterPro" id="IPR036412">
    <property type="entry name" value="HAD-like_sf"/>
</dbReference>
<proteinExistence type="inferred from homology"/>
<dbReference type="GO" id="GO:0016791">
    <property type="term" value="F:phosphatase activity"/>
    <property type="evidence" value="ECO:0007669"/>
    <property type="project" value="InterPro"/>
</dbReference>
<keyword evidence="4" id="KW-0460">Magnesium</keyword>
<gene>
    <name evidence="6" type="ORF">MNB_SV-8-120</name>
</gene>
<evidence type="ECO:0000256" key="1">
    <source>
        <dbReference type="ARBA" id="ARBA00001946"/>
    </source>
</evidence>
<dbReference type="Pfam" id="PF13344">
    <property type="entry name" value="Hydrolase_6"/>
    <property type="match status" value="1"/>
</dbReference>
<dbReference type="InterPro" id="IPR006357">
    <property type="entry name" value="HAD-SF_hydro_IIA"/>
</dbReference>
<dbReference type="AlphaFoldDB" id="A0A1W1C8U2"/>
<dbReference type="GO" id="GO:0046872">
    <property type="term" value="F:metal ion binding"/>
    <property type="evidence" value="ECO:0007669"/>
    <property type="project" value="UniProtKB-KW"/>
</dbReference>
<keyword evidence="3" id="KW-0479">Metal-binding</keyword>
<dbReference type="InterPro" id="IPR006439">
    <property type="entry name" value="HAD-SF_hydro_IA"/>
</dbReference>
<evidence type="ECO:0000313" key="6">
    <source>
        <dbReference type="EMBL" id="SFV62132.1"/>
    </source>
</evidence>
<dbReference type="PANTHER" id="PTHR19288:SF46">
    <property type="entry name" value="HALOACID DEHALOGENASE-LIKE HYDROLASE DOMAIN-CONTAINING PROTEIN 2"/>
    <property type="match status" value="1"/>
</dbReference>
<dbReference type="GO" id="GO:0005737">
    <property type="term" value="C:cytoplasm"/>
    <property type="evidence" value="ECO:0007669"/>
    <property type="project" value="TreeGrafter"/>
</dbReference>
<dbReference type="SFLD" id="SFLDS00003">
    <property type="entry name" value="Haloacid_Dehalogenase"/>
    <property type="match status" value="1"/>
</dbReference>
<evidence type="ECO:0000256" key="3">
    <source>
        <dbReference type="ARBA" id="ARBA00022723"/>
    </source>
</evidence>
<dbReference type="InterPro" id="IPR023214">
    <property type="entry name" value="HAD_sf"/>
</dbReference>
<dbReference type="NCBIfam" id="TIGR01549">
    <property type="entry name" value="HAD-SF-IA-v1"/>
    <property type="match status" value="1"/>
</dbReference>
<evidence type="ECO:0000256" key="4">
    <source>
        <dbReference type="ARBA" id="ARBA00022842"/>
    </source>
</evidence>
<accession>A0A1W1C8U2</accession>
<evidence type="ECO:0000256" key="2">
    <source>
        <dbReference type="ARBA" id="ARBA00007958"/>
    </source>
</evidence>